<sequence length="422" mass="49411">MKLIHHTISKLSIVMIIILTFWAGFFFYSILDEILDETDDSLENYKHLIIQQVLRDTAAINNSSDLMSQYFIKEISEEQAIHYKERYFDSTRFYELEYDFDPVRVLKTAFRGENKKFYELTIMISTLEQDDMIEAILWSIVILYVALLICILIVSEFVFRKSLTPFYKLLNWLNQFTLGGKNLPLDNLTKIKEFRQLNETILKMTRRNEEMYSQQKQFIENASHELQTPLAICRNKLELLAERPDCTEGQLEEIEDIHRNLGRIVKLNKSLLLLSRIENGQFHETKNVELNPVIKELVENFQEIYAHKNLHVEIEENATCNVRMNESLANILVTNLLKNAMIHTPNEGSVTIRVQSTGITFTNSTDGKTLDPSRLFTRFYQADNKKSDSTGLGLAIIQSIVHLYHFHITYSFDGKHRFDLRF</sequence>
<dbReference type="EMBL" id="CP032819">
    <property type="protein sequence ID" value="AZS28658.1"/>
    <property type="molecule type" value="Genomic_DNA"/>
</dbReference>
<evidence type="ECO:0000256" key="8">
    <source>
        <dbReference type="SAM" id="Phobius"/>
    </source>
</evidence>
<proteinExistence type="predicted"/>
<dbReference type="CDD" id="cd00082">
    <property type="entry name" value="HisKA"/>
    <property type="match status" value="1"/>
</dbReference>
<dbReference type="SMART" id="SM00387">
    <property type="entry name" value="HATPase_c"/>
    <property type="match status" value="1"/>
</dbReference>
<dbReference type="InterPro" id="IPR005467">
    <property type="entry name" value="His_kinase_dom"/>
</dbReference>
<protein>
    <recommendedName>
        <fullName evidence="2">histidine kinase</fullName>
        <ecNumber evidence="2">2.7.13.3</ecNumber>
    </recommendedName>
</protein>
<dbReference type="GO" id="GO:0005886">
    <property type="term" value="C:plasma membrane"/>
    <property type="evidence" value="ECO:0007669"/>
    <property type="project" value="TreeGrafter"/>
</dbReference>
<evidence type="ECO:0000256" key="7">
    <source>
        <dbReference type="ARBA" id="ARBA00022989"/>
    </source>
</evidence>
<keyword evidence="4" id="KW-0808">Transferase</keyword>
<keyword evidence="6 10" id="KW-0418">Kinase</keyword>
<keyword evidence="7 8" id="KW-1133">Transmembrane helix</keyword>
<dbReference type="InterPro" id="IPR003661">
    <property type="entry name" value="HisK_dim/P_dom"/>
</dbReference>
<feature type="domain" description="Histidine kinase" evidence="9">
    <location>
        <begin position="221"/>
        <end position="422"/>
    </location>
</feature>
<dbReference type="Gene3D" id="1.10.287.130">
    <property type="match status" value="1"/>
</dbReference>
<evidence type="ECO:0000313" key="11">
    <source>
        <dbReference type="Proteomes" id="UP000270673"/>
    </source>
</evidence>
<dbReference type="EC" id="2.7.13.3" evidence="2"/>
<dbReference type="Gene3D" id="3.30.565.10">
    <property type="entry name" value="Histidine kinase-like ATPase, C-terminal domain"/>
    <property type="match status" value="1"/>
</dbReference>
<evidence type="ECO:0000256" key="5">
    <source>
        <dbReference type="ARBA" id="ARBA00022692"/>
    </source>
</evidence>
<evidence type="ECO:0000256" key="4">
    <source>
        <dbReference type="ARBA" id="ARBA00022679"/>
    </source>
</evidence>
<dbReference type="SUPFAM" id="SSF55874">
    <property type="entry name" value="ATPase domain of HSP90 chaperone/DNA topoisomerase II/histidine kinase"/>
    <property type="match status" value="1"/>
</dbReference>
<dbReference type="GO" id="GO:0000155">
    <property type="term" value="F:phosphorelay sensor kinase activity"/>
    <property type="evidence" value="ECO:0007669"/>
    <property type="project" value="InterPro"/>
</dbReference>
<feature type="transmembrane region" description="Helical" evidence="8">
    <location>
        <begin position="12"/>
        <end position="31"/>
    </location>
</feature>
<dbReference type="InterPro" id="IPR003594">
    <property type="entry name" value="HATPase_dom"/>
</dbReference>
<keyword evidence="5 8" id="KW-0812">Transmembrane</keyword>
<dbReference type="InterPro" id="IPR036097">
    <property type="entry name" value="HisK_dim/P_sf"/>
</dbReference>
<dbReference type="Proteomes" id="UP000270673">
    <property type="component" value="Chromosome"/>
</dbReference>
<dbReference type="Pfam" id="PF02518">
    <property type="entry name" value="HATPase_c"/>
    <property type="match status" value="1"/>
</dbReference>
<organism evidence="10 11">
    <name type="scientific">Butyricimonas faecalis</name>
    <dbReference type="NCBI Taxonomy" id="2093856"/>
    <lineage>
        <taxon>Bacteria</taxon>
        <taxon>Pseudomonadati</taxon>
        <taxon>Bacteroidota</taxon>
        <taxon>Bacteroidia</taxon>
        <taxon>Bacteroidales</taxon>
        <taxon>Odoribacteraceae</taxon>
        <taxon>Butyricimonas</taxon>
    </lineage>
</organism>
<keyword evidence="11" id="KW-1185">Reference proteome</keyword>
<dbReference type="PANTHER" id="PTHR45436">
    <property type="entry name" value="SENSOR HISTIDINE KINASE YKOH"/>
    <property type="match status" value="1"/>
</dbReference>
<dbReference type="SUPFAM" id="SSF47384">
    <property type="entry name" value="Homodimeric domain of signal transducing histidine kinase"/>
    <property type="match status" value="1"/>
</dbReference>
<dbReference type="PROSITE" id="PS50109">
    <property type="entry name" value="HIS_KIN"/>
    <property type="match status" value="1"/>
</dbReference>
<name>A0A3S9VQ40_9BACT</name>
<evidence type="ECO:0000313" key="10">
    <source>
        <dbReference type="EMBL" id="AZS28658.1"/>
    </source>
</evidence>
<reference evidence="10 11" key="1">
    <citation type="submission" date="2018-10" db="EMBL/GenBank/DDBJ databases">
        <title>Butyricimonas faecalis sp. nov., isolated from human faeces and emended description of the genus Butyricimonas.</title>
        <authorList>
            <person name="Le Roy T."/>
            <person name="Van der Smissen P."/>
            <person name="Paquot A."/>
            <person name="Delzenne N."/>
            <person name="Muccioli G."/>
            <person name="Collet J.-F."/>
            <person name="Cani P.D."/>
        </authorList>
    </citation>
    <scope>NUCLEOTIDE SEQUENCE [LARGE SCALE GENOMIC DNA]</scope>
    <source>
        <strain evidence="10 11">H184</strain>
    </source>
</reference>
<evidence type="ECO:0000256" key="1">
    <source>
        <dbReference type="ARBA" id="ARBA00000085"/>
    </source>
</evidence>
<accession>A0A3S9VQ40</accession>
<dbReference type="OrthoDB" id="1522504at2"/>
<gene>
    <name evidence="10" type="ORF">D8S85_03215</name>
</gene>
<feature type="transmembrane region" description="Helical" evidence="8">
    <location>
        <begin position="135"/>
        <end position="159"/>
    </location>
</feature>
<keyword evidence="8" id="KW-0472">Membrane</keyword>
<dbReference type="AlphaFoldDB" id="A0A3S9VQ40"/>
<dbReference type="Pfam" id="PF00512">
    <property type="entry name" value="HisKA"/>
    <property type="match status" value="1"/>
</dbReference>
<dbReference type="RefSeq" id="WP_106624838.1">
    <property type="nucleotide sequence ID" value="NZ_CP032819.1"/>
</dbReference>
<evidence type="ECO:0000256" key="2">
    <source>
        <dbReference type="ARBA" id="ARBA00012438"/>
    </source>
</evidence>
<dbReference type="SMART" id="SM00388">
    <property type="entry name" value="HisKA"/>
    <property type="match status" value="1"/>
</dbReference>
<evidence type="ECO:0000259" key="9">
    <source>
        <dbReference type="PROSITE" id="PS50109"/>
    </source>
</evidence>
<dbReference type="InterPro" id="IPR036890">
    <property type="entry name" value="HATPase_C_sf"/>
</dbReference>
<dbReference type="KEGG" id="buy:D8S85_03215"/>
<dbReference type="PANTHER" id="PTHR45436:SF5">
    <property type="entry name" value="SENSOR HISTIDINE KINASE TRCS"/>
    <property type="match status" value="1"/>
</dbReference>
<evidence type="ECO:0000256" key="6">
    <source>
        <dbReference type="ARBA" id="ARBA00022777"/>
    </source>
</evidence>
<keyword evidence="3" id="KW-0597">Phosphoprotein</keyword>
<evidence type="ECO:0000256" key="3">
    <source>
        <dbReference type="ARBA" id="ARBA00022553"/>
    </source>
</evidence>
<dbReference type="InterPro" id="IPR050428">
    <property type="entry name" value="TCS_sensor_his_kinase"/>
</dbReference>
<comment type="catalytic activity">
    <reaction evidence="1">
        <text>ATP + protein L-histidine = ADP + protein N-phospho-L-histidine.</text>
        <dbReference type="EC" id="2.7.13.3"/>
    </reaction>
</comment>